<evidence type="ECO:0000256" key="3">
    <source>
        <dbReference type="ARBA" id="ARBA00012579"/>
    </source>
</evidence>
<evidence type="ECO:0000256" key="8">
    <source>
        <dbReference type="RuleBase" id="RU004395"/>
    </source>
</evidence>
<dbReference type="InterPro" id="IPR003526">
    <property type="entry name" value="MECDP_synthase"/>
</dbReference>
<evidence type="ECO:0000256" key="6">
    <source>
        <dbReference type="ARBA" id="ARBA00023239"/>
    </source>
</evidence>
<keyword evidence="4 7" id="KW-0479">Metal-binding</keyword>
<dbReference type="PANTHER" id="PTHR43181">
    <property type="entry name" value="2-C-METHYL-D-ERYTHRITOL 2,4-CYCLODIPHOSPHATE SYNTHASE, CHLOROPLASTIC"/>
    <property type="match status" value="1"/>
</dbReference>
<proteinExistence type="inferred from homology"/>
<keyword evidence="11" id="KW-1185">Reference proteome</keyword>
<dbReference type="InterPro" id="IPR036571">
    <property type="entry name" value="MECDP_synthase_sf"/>
</dbReference>
<dbReference type="PROSITE" id="PS01350">
    <property type="entry name" value="ISPF"/>
    <property type="match status" value="1"/>
</dbReference>
<sequence>MVRIGLGYDIHRLSEGRRLVVGGVEIPHEKGPEGHSDGDVLIHAIIDAILGASAMGDIGTHFPDTETEFKDIASTDLLKLTSEKVKKVGRVEYVDSVVVIERPKLMPHIVEIRKVLAGLLEIPEEKISIKAKTAEGLGAVGKEEAIEAYAVAMVDV</sequence>
<dbReference type="EMBL" id="JBHPEI010000055">
    <property type="protein sequence ID" value="MFC1800021.1"/>
    <property type="molecule type" value="Genomic_DNA"/>
</dbReference>
<comment type="subunit">
    <text evidence="7">Homotrimer.</text>
</comment>
<dbReference type="NCBIfam" id="TIGR00151">
    <property type="entry name" value="ispF"/>
    <property type="match status" value="1"/>
</dbReference>
<gene>
    <name evidence="7 10" type="primary">ispF</name>
    <name evidence="10" type="ORF">ACFL2Z_03815</name>
</gene>
<dbReference type="InterPro" id="IPR020555">
    <property type="entry name" value="MECDP_synthase_CS"/>
</dbReference>
<feature type="binding site" evidence="7">
    <location>
        <position position="142"/>
    </location>
    <ligand>
        <name>4-CDP-2-C-methyl-D-erythritol 2-phosphate</name>
        <dbReference type="ChEBI" id="CHEBI:57919"/>
    </ligand>
</feature>
<evidence type="ECO:0000313" key="10">
    <source>
        <dbReference type="EMBL" id="MFC1800021.1"/>
    </source>
</evidence>
<name>A0ABV6YPM3_UNCEI</name>
<dbReference type="SUPFAM" id="SSF69765">
    <property type="entry name" value="IpsF-like"/>
    <property type="match status" value="1"/>
</dbReference>
<comment type="catalytic activity">
    <reaction evidence="1 7 8">
        <text>4-CDP-2-C-methyl-D-erythritol 2-phosphate = 2-C-methyl-D-erythritol 2,4-cyclic diphosphate + CMP</text>
        <dbReference type="Rhea" id="RHEA:23864"/>
        <dbReference type="ChEBI" id="CHEBI:57919"/>
        <dbReference type="ChEBI" id="CHEBI:58483"/>
        <dbReference type="ChEBI" id="CHEBI:60377"/>
        <dbReference type="EC" id="4.6.1.12"/>
    </reaction>
</comment>
<dbReference type="CDD" id="cd00554">
    <property type="entry name" value="MECDP_synthase"/>
    <property type="match status" value="1"/>
</dbReference>
<evidence type="ECO:0000256" key="5">
    <source>
        <dbReference type="ARBA" id="ARBA00023229"/>
    </source>
</evidence>
<feature type="site" description="Transition state stabilizer" evidence="7">
    <location>
        <position position="133"/>
    </location>
</feature>
<evidence type="ECO:0000256" key="2">
    <source>
        <dbReference type="ARBA" id="ARBA00004709"/>
    </source>
</evidence>
<feature type="binding site" evidence="7">
    <location>
        <position position="11"/>
    </location>
    <ligand>
        <name>a divalent metal cation</name>
        <dbReference type="ChEBI" id="CHEBI:60240"/>
    </ligand>
</feature>
<dbReference type="HAMAP" id="MF_00107">
    <property type="entry name" value="IspF"/>
    <property type="match status" value="1"/>
</dbReference>
<feature type="binding site" evidence="7">
    <location>
        <begin position="9"/>
        <end position="11"/>
    </location>
    <ligand>
        <name>4-CDP-2-C-methyl-D-erythritol 2-phosphate</name>
        <dbReference type="ChEBI" id="CHEBI:57919"/>
    </ligand>
</feature>
<dbReference type="Proteomes" id="UP001594288">
    <property type="component" value="Unassembled WGS sequence"/>
</dbReference>
<evidence type="ECO:0000256" key="7">
    <source>
        <dbReference type="HAMAP-Rule" id="MF_00107"/>
    </source>
</evidence>
<evidence type="ECO:0000256" key="4">
    <source>
        <dbReference type="ARBA" id="ARBA00022723"/>
    </source>
</evidence>
<comment type="pathway">
    <text evidence="2 7">Isoprenoid biosynthesis; isopentenyl diphosphate biosynthesis via DXP pathway; isopentenyl diphosphate from 1-deoxy-D-xylulose 5-phosphate: step 4/6.</text>
</comment>
<feature type="binding site" evidence="7">
    <location>
        <begin position="62"/>
        <end position="66"/>
    </location>
    <ligand>
        <name>4-CDP-2-C-methyl-D-erythritol 2-phosphate</name>
        <dbReference type="ChEBI" id="CHEBI:57919"/>
    </ligand>
</feature>
<comment type="function">
    <text evidence="7">Involved in the biosynthesis of isopentenyl diphosphate (IPP) and dimethylallyl diphosphate (DMAPP), two major building blocks of isoprenoid compounds. Catalyzes the conversion of 4-diphosphocytidyl-2-C-methyl-D-erythritol 2-phosphate (CDP-ME2P) to 2-C-methyl-D-erythritol 2,4-cyclodiphosphate (ME-CPP) with a corresponding release of cytidine 5-monophosphate (CMP).</text>
</comment>
<comment type="similarity">
    <text evidence="7 8">Belongs to the IspF family.</text>
</comment>
<feature type="binding site" evidence="7">
    <location>
        <position position="9"/>
    </location>
    <ligand>
        <name>a divalent metal cation</name>
        <dbReference type="ChEBI" id="CHEBI:60240"/>
    </ligand>
</feature>
<feature type="site" description="Transition state stabilizer" evidence="7">
    <location>
        <position position="35"/>
    </location>
</feature>
<dbReference type="EC" id="4.6.1.12" evidence="3 7"/>
<comment type="caution">
    <text evidence="7">Lacks conserved residue(s) required for the propagation of feature annotation.</text>
</comment>
<keyword evidence="6 7" id="KW-0456">Lyase</keyword>
<keyword evidence="5 7" id="KW-0414">Isoprene biosynthesis</keyword>
<feature type="binding site" evidence="7">
    <location>
        <begin position="57"/>
        <end position="59"/>
    </location>
    <ligand>
        <name>4-CDP-2-C-methyl-D-erythritol 2-phosphate</name>
        <dbReference type="ChEBI" id="CHEBI:57919"/>
    </ligand>
</feature>
<feature type="domain" description="2-C-methyl-D-erythritol 2,4-cyclodiphosphate synthase" evidence="9">
    <location>
        <begin position="2"/>
        <end position="154"/>
    </location>
</feature>
<protein>
    <recommendedName>
        <fullName evidence="3 7">2-C-methyl-D-erythritol 2,4-cyclodiphosphate synthase</fullName>
        <shortName evidence="7">MECDP-synthase</shortName>
        <shortName evidence="7">MECPP-synthase</shortName>
        <shortName evidence="7">MECPS</shortName>
        <ecNumber evidence="3 7">4.6.1.12</ecNumber>
    </recommendedName>
</protein>
<evidence type="ECO:0000256" key="1">
    <source>
        <dbReference type="ARBA" id="ARBA00000200"/>
    </source>
</evidence>
<reference evidence="10 11" key="1">
    <citation type="submission" date="2024-09" db="EMBL/GenBank/DDBJ databases">
        <authorList>
            <person name="D'Angelo T."/>
        </authorList>
    </citation>
    <scope>NUCLEOTIDE SEQUENCE [LARGE SCALE GENOMIC DNA]</scope>
    <source>
        <strain evidence="10">SAG AM-311-F02</strain>
    </source>
</reference>
<dbReference type="Gene3D" id="3.30.1330.50">
    <property type="entry name" value="2-C-methyl-D-erythritol 2,4-cyclodiphosphate synthase"/>
    <property type="match status" value="1"/>
</dbReference>
<organism evidence="10 11">
    <name type="scientific">Eiseniibacteriota bacterium</name>
    <dbReference type="NCBI Taxonomy" id="2212470"/>
    <lineage>
        <taxon>Bacteria</taxon>
        <taxon>Candidatus Eiseniibacteriota</taxon>
    </lineage>
</organism>
<evidence type="ECO:0000313" key="11">
    <source>
        <dbReference type="Proteomes" id="UP001594288"/>
    </source>
</evidence>
<comment type="caution">
    <text evidence="10">The sequence shown here is derived from an EMBL/GenBank/DDBJ whole genome shotgun (WGS) entry which is preliminary data.</text>
</comment>
<dbReference type="Pfam" id="PF02542">
    <property type="entry name" value="YgbB"/>
    <property type="match status" value="1"/>
</dbReference>
<dbReference type="PANTHER" id="PTHR43181:SF1">
    <property type="entry name" value="2-C-METHYL-D-ERYTHRITOL 2,4-CYCLODIPHOSPHATE SYNTHASE, CHLOROPLASTIC"/>
    <property type="match status" value="1"/>
</dbReference>
<feature type="binding site" evidence="7">
    <location>
        <position position="43"/>
    </location>
    <ligand>
        <name>a divalent metal cation</name>
        <dbReference type="ChEBI" id="CHEBI:60240"/>
    </ligand>
</feature>
<feature type="binding site" evidence="7">
    <location>
        <begin position="35"/>
        <end position="36"/>
    </location>
    <ligand>
        <name>4-CDP-2-C-methyl-D-erythritol 2-phosphate</name>
        <dbReference type="ChEBI" id="CHEBI:57919"/>
    </ligand>
</feature>
<dbReference type="GO" id="GO:0008685">
    <property type="term" value="F:2-C-methyl-D-erythritol 2,4-cyclodiphosphate synthase activity"/>
    <property type="evidence" value="ECO:0007669"/>
    <property type="project" value="UniProtKB-EC"/>
</dbReference>
<accession>A0ABV6YPM3</accession>
<comment type="cofactor">
    <cofactor evidence="7">
        <name>a divalent metal cation</name>
        <dbReference type="ChEBI" id="CHEBI:60240"/>
    </cofactor>
    <text evidence="7">Binds 1 divalent metal cation per subunit.</text>
</comment>
<evidence type="ECO:0000259" key="9">
    <source>
        <dbReference type="Pfam" id="PF02542"/>
    </source>
</evidence>